<dbReference type="Pfam" id="PF13239">
    <property type="entry name" value="2TM"/>
    <property type="match status" value="1"/>
</dbReference>
<evidence type="ECO:0000313" key="4">
    <source>
        <dbReference type="Proteomes" id="UP001500556"/>
    </source>
</evidence>
<gene>
    <name evidence="3" type="ORF">GCM10025782_12050</name>
</gene>
<keyword evidence="1" id="KW-1133">Transmembrane helix</keyword>
<evidence type="ECO:0000259" key="2">
    <source>
        <dbReference type="Pfam" id="PF13239"/>
    </source>
</evidence>
<comment type="caution">
    <text evidence="3">The sequence shown here is derived from an EMBL/GenBank/DDBJ whole genome shotgun (WGS) entry which is preliminary data.</text>
</comment>
<accession>A0ABP8XVZ7</accession>
<proteinExistence type="predicted"/>
<protein>
    <recommendedName>
        <fullName evidence="2">2TM domain-containing protein</fullName>
    </recommendedName>
</protein>
<organism evidence="3 4">
    <name type="scientific">Pedococcus ginsenosidimutans</name>
    <dbReference type="NCBI Taxonomy" id="490570"/>
    <lineage>
        <taxon>Bacteria</taxon>
        <taxon>Bacillati</taxon>
        <taxon>Actinomycetota</taxon>
        <taxon>Actinomycetes</taxon>
        <taxon>Micrococcales</taxon>
        <taxon>Intrasporangiaceae</taxon>
        <taxon>Pedococcus</taxon>
    </lineage>
</organism>
<keyword evidence="1" id="KW-0812">Transmembrane</keyword>
<sequence>MADDVRTPTGADSTEESRELRERALKRLNDKRGLMAHGLAYVMVNLLLVAVWYAAGAHFFWPLFPLFGWGIGLAFHAWDVLWPEPGPDQVEAEMERLRRRSRHA</sequence>
<keyword evidence="4" id="KW-1185">Reference proteome</keyword>
<dbReference type="Proteomes" id="UP001500556">
    <property type="component" value="Unassembled WGS sequence"/>
</dbReference>
<feature type="domain" description="2TM" evidence="2">
    <location>
        <begin position="22"/>
        <end position="85"/>
    </location>
</feature>
<feature type="transmembrane region" description="Helical" evidence="1">
    <location>
        <begin position="59"/>
        <end position="78"/>
    </location>
</feature>
<feature type="transmembrane region" description="Helical" evidence="1">
    <location>
        <begin position="33"/>
        <end position="53"/>
    </location>
</feature>
<dbReference type="RefSeq" id="WP_345501851.1">
    <property type="nucleotide sequence ID" value="NZ_BAABLO010000004.1"/>
</dbReference>
<name>A0ABP8XVZ7_9MICO</name>
<dbReference type="EMBL" id="BAABLO010000004">
    <property type="protein sequence ID" value="GAA4716646.1"/>
    <property type="molecule type" value="Genomic_DNA"/>
</dbReference>
<reference evidence="4" key="1">
    <citation type="journal article" date="2019" name="Int. J. Syst. Evol. Microbiol.">
        <title>The Global Catalogue of Microorganisms (GCM) 10K type strain sequencing project: providing services to taxonomists for standard genome sequencing and annotation.</title>
        <authorList>
            <consortium name="The Broad Institute Genomics Platform"/>
            <consortium name="The Broad Institute Genome Sequencing Center for Infectious Disease"/>
            <person name="Wu L."/>
            <person name="Ma J."/>
        </authorList>
    </citation>
    <scope>NUCLEOTIDE SEQUENCE [LARGE SCALE GENOMIC DNA]</scope>
    <source>
        <strain evidence="4">JCM 18961</strain>
    </source>
</reference>
<keyword evidence="1" id="KW-0472">Membrane</keyword>
<evidence type="ECO:0000256" key="1">
    <source>
        <dbReference type="SAM" id="Phobius"/>
    </source>
</evidence>
<evidence type="ECO:0000313" key="3">
    <source>
        <dbReference type="EMBL" id="GAA4716646.1"/>
    </source>
</evidence>
<dbReference type="InterPro" id="IPR025698">
    <property type="entry name" value="2TM_dom"/>
</dbReference>